<evidence type="ECO:0000256" key="4">
    <source>
        <dbReference type="ARBA" id="ARBA00022741"/>
    </source>
</evidence>
<dbReference type="EMBL" id="CP048104">
    <property type="protein sequence ID" value="QKG83733.1"/>
    <property type="molecule type" value="Genomic_DNA"/>
</dbReference>
<dbReference type="InterPro" id="IPR011712">
    <property type="entry name" value="Sig_transdc_His_kin_sub3_dim/P"/>
</dbReference>
<dbReference type="PANTHER" id="PTHR24421">
    <property type="entry name" value="NITRATE/NITRITE SENSOR PROTEIN NARX-RELATED"/>
    <property type="match status" value="1"/>
</dbReference>
<dbReference type="Gene3D" id="3.30.565.10">
    <property type="entry name" value="Histidine kinase-like ATPase, C-terminal domain"/>
    <property type="match status" value="1"/>
</dbReference>
<accession>A0A7D4BV64</accession>
<dbReference type="KEGG" id="kpul:GXN76_04080"/>
<dbReference type="Pfam" id="PF02518">
    <property type="entry name" value="HATPase_c"/>
    <property type="match status" value="1"/>
</dbReference>
<feature type="domain" description="Histidine kinase" evidence="8">
    <location>
        <begin position="444"/>
        <end position="532"/>
    </location>
</feature>
<dbReference type="SUPFAM" id="SSF55781">
    <property type="entry name" value="GAF domain-like"/>
    <property type="match status" value="2"/>
</dbReference>
<dbReference type="InterPro" id="IPR036890">
    <property type="entry name" value="HATPase_C_sf"/>
</dbReference>
<proteinExistence type="predicted"/>
<evidence type="ECO:0000256" key="1">
    <source>
        <dbReference type="ARBA" id="ARBA00000085"/>
    </source>
</evidence>
<dbReference type="GO" id="GO:0016020">
    <property type="term" value="C:membrane"/>
    <property type="evidence" value="ECO:0007669"/>
    <property type="project" value="InterPro"/>
</dbReference>
<dbReference type="PROSITE" id="PS50109">
    <property type="entry name" value="HIS_KIN"/>
    <property type="match status" value="1"/>
</dbReference>
<keyword evidence="10" id="KW-1185">Reference proteome</keyword>
<evidence type="ECO:0000256" key="2">
    <source>
        <dbReference type="ARBA" id="ARBA00012438"/>
    </source>
</evidence>
<dbReference type="InterPro" id="IPR003018">
    <property type="entry name" value="GAF"/>
</dbReference>
<dbReference type="InterPro" id="IPR005467">
    <property type="entry name" value="His_kinase_dom"/>
</dbReference>
<dbReference type="GO" id="GO:0000155">
    <property type="term" value="F:phosphorelay sensor kinase activity"/>
    <property type="evidence" value="ECO:0007669"/>
    <property type="project" value="InterPro"/>
</dbReference>
<organism evidence="9 10">
    <name type="scientific">Kroppenstedtia pulmonis</name>
    <dbReference type="NCBI Taxonomy" id="1380685"/>
    <lineage>
        <taxon>Bacteria</taxon>
        <taxon>Bacillati</taxon>
        <taxon>Bacillota</taxon>
        <taxon>Bacilli</taxon>
        <taxon>Bacillales</taxon>
        <taxon>Thermoactinomycetaceae</taxon>
        <taxon>Kroppenstedtia</taxon>
    </lineage>
</organism>
<keyword evidence="5 9" id="KW-0418">Kinase</keyword>
<dbReference type="AlphaFoldDB" id="A0A7D4BV64"/>
<evidence type="ECO:0000256" key="5">
    <source>
        <dbReference type="ARBA" id="ARBA00022777"/>
    </source>
</evidence>
<keyword evidence="4" id="KW-0547">Nucleotide-binding</keyword>
<evidence type="ECO:0000313" key="9">
    <source>
        <dbReference type="EMBL" id="QKG83733.1"/>
    </source>
</evidence>
<dbReference type="EC" id="2.7.13.3" evidence="2"/>
<dbReference type="PANTHER" id="PTHR24421:SF40">
    <property type="entry name" value="SENSOR HISTIDINE KINASE YHCY"/>
    <property type="match status" value="1"/>
</dbReference>
<evidence type="ECO:0000259" key="8">
    <source>
        <dbReference type="PROSITE" id="PS50109"/>
    </source>
</evidence>
<dbReference type="SUPFAM" id="SSF55874">
    <property type="entry name" value="ATPase domain of HSP90 chaperone/DNA topoisomerase II/histidine kinase"/>
    <property type="match status" value="1"/>
</dbReference>
<dbReference type="SMART" id="SM00387">
    <property type="entry name" value="HATPase_c"/>
    <property type="match status" value="1"/>
</dbReference>
<dbReference type="Gene3D" id="3.30.450.40">
    <property type="match status" value="2"/>
</dbReference>
<name>A0A7D4BV64_9BACL</name>
<dbReference type="InterPro" id="IPR003594">
    <property type="entry name" value="HATPase_dom"/>
</dbReference>
<evidence type="ECO:0000313" key="10">
    <source>
        <dbReference type="Proteomes" id="UP000503088"/>
    </source>
</evidence>
<dbReference type="InterPro" id="IPR029016">
    <property type="entry name" value="GAF-like_dom_sf"/>
</dbReference>
<dbReference type="InterPro" id="IPR050482">
    <property type="entry name" value="Sensor_HK_TwoCompSys"/>
</dbReference>
<dbReference type="SMART" id="SM00065">
    <property type="entry name" value="GAF"/>
    <property type="match status" value="1"/>
</dbReference>
<evidence type="ECO:0000256" key="7">
    <source>
        <dbReference type="ARBA" id="ARBA00023012"/>
    </source>
</evidence>
<dbReference type="Pfam" id="PF07730">
    <property type="entry name" value="HisKA_3"/>
    <property type="match status" value="1"/>
</dbReference>
<keyword evidence="7" id="KW-0902">Two-component regulatory system</keyword>
<comment type="catalytic activity">
    <reaction evidence="1">
        <text>ATP + protein L-histidine = ADP + protein N-phospho-L-histidine.</text>
        <dbReference type="EC" id="2.7.13.3"/>
    </reaction>
</comment>
<evidence type="ECO:0000256" key="3">
    <source>
        <dbReference type="ARBA" id="ARBA00022679"/>
    </source>
</evidence>
<protein>
    <recommendedName>
        <fullName evidence="2">histidine kinase</fullName>
        <ecNumber evidence="2">2.7.13.3</ecNumber>
    </recommendedName>
</protein>
<reference evidence="9 10" key="1">
    <citation type="submission" date="2020-01" db="EMBL/GenBank/DDBJ databases">
        <authorList>
            <person name="Gulvik C.A."/>
            <person name="Batra D.G."/>
        </authorList>
    </citation>
    <scope>NUCLEOTIDE SEQUENCE [LARGE SCALE GENOMIC DNA]</scope>
    <source>
        <strain evidence="9 10">W9323</strain>
    </source>
</reference>
<evidence type="ECO:0000256" key="6">
    <source>
        <dbReference type="ARBA" id="ARBA00022840"/>
    </source>
</evidence>
<dbReference type="Pfam" id="PF13185">
    <property type="entry name" value="GAF_2"/>
    <property type="match status" value="1"/>
</dbReference>
<dbReference type="Gene3D" id="1.20.5.1930">
    <property type="match status" value="1"/>
</dbReference>
<dbReference type="Proteomes" id="UP000503088">
    <property type="component" value="Chromosome"/>
</dbReference>
<dbReference type="GO" id="GO:0005524">
    <property type="term" value="F:ATP binding"/>
    <property type="evidence" value="ECO:0007669"/>
    <property type="project" value="UniProtKB-KW"/>
</dbReference>
<dbReference type="GO" id="GO:0046983">
    <property type="term" value="F:protein dimerization activity"/>
    <property type="evidence" value="ECO:0007669"/>
    <property type="project" value="InterPro"/>
</dbReference>
<dbReference type="RefSeq" id="WP_173220753.1">
    <property type="nucleotide sequence ID" value="NZ_CP048104.1"/>
</dbReference>
<keyword evidence="3" id="KW-0808">Transferase</keyword>
<dbReference type="CDD" id="cd16917">
    <property type="entry name" value="HATPase_UhpB-NarQ-NarX-like"/>
    <property type="match status" value="1"/>
</dbReference>
<sequence length="534" mass="60044">MEHQAPEWLTLKVISETLNQSSELQPMLQSVLEKLLQVTGLTTGWIFLVEDKSYMPIASYGLPPALARNHQQPLCQGSCWCLDKYRDGRLEQAVNIIECKRLDAALRSEEDTQGITFHATIPLAAGEEKLGILNVASPGKESFTENELALLQSVAYQIGTAVKKTRLLQSQRKRADNYAKLEEVARFIWQSRNPQSLMQKLTGYLSLFGWLYVALWEKNGDRLILRSLWRDGELTQPNVSASADQLEELGTVLQDYKAVWGTQAPRLLQKWMPGCLGLGIAPYFYQKNQVGGVLCFGYRQESDVDEIDLQVLKMTADHLSLFLEGAWLEGQQQQLLVSEERNRLARDLHDSVNQKLFSLSLTARGLKEMISDSNPMIQESLVDIENLSREALGEMRSLIWQLRPQGLEEGLMTALKRYGHRLGLSVKEEMQGLGCLPRSVEETLWRIGQEALNNVSKHAQTRQVRLWMGIKKEQAELKIVDDGCGFSSSQKKDSTLGLIGMRERAALLGGSLEVTSERGKGTVVYVKIPLQRGG</sequence>
<keyword evidence="6" id="KW-0067">ATP-binding</keyword>
<gene>
    <name evidence="9" type="ORF">GXN76_04080</name>
</gene>